<dbReference type="GO" id="GO:0000270">
    <property type="term" value="P:peptidoglycan metabolic process"/>
    <property type="evidence" value="ECO:0007669"/>
    <property type="project" value="TreeGrafter"/>
</dbReference>
<gene>
    <name evidence="3" type="primary">dacB</name>
    <name evidence="3" type="ORF">H9863_06575</name>
</gene>
<comment type="similarity">
    <text evidence="1">Belongs to the peptidase S13 family.</text>
</comment>
<dbReference type="NCBIfam" id="TIGR00666">
    <property type="entry name" value="PBP4"/>
    <property type="match status" value="1"/>
</dbReference>
<dbReference type="Pfam" id="PF02113">
    <property type="entry name" value="Peptidase_S13"/>
    <property type="match status" value="1"/>
</dbReference>
<evidence type="ECO:0000313" key="3">
    <source>
        <dbReference type="EMBL" id="HIX03765.1"/>
    </source>
</evidence>
<dbReference type="PANTHER" id="PTHR30023:SF0">
    <property type="entry name" value="PENICILLIN-SENSITIVE CARBOXYPEPTIDASE A"/>
    <property type="match status" value="1"/>
</dbReference>
<dbReference type="EMBL" id="DXFT01000126">
    <property type="protein sequence ID" value="HIX03765.1"/>
    <property type="molecule type" value="Genomic_DNA"/>
</dbReference>
<reference evidence="3" key="1">
    <citation type="journal article" date="2021" name="PeerJ">
        <title>Extensive microbial diversity within the chicken gut microbiome revealed by metagenomics and culture.</title>
        <authorList>
            <person name="Gilroy R."/>
            <person name="Ravi A."/>
            <person name="Getino M."/>
            <person name="Pursley I."/>
            <person name="Horton D.L."/>
            <person name="Alikhan N.F."/>
            <person name="Baker D."/>
            <person name="Gharbi K."/>
            <person name="Hall N."/>
            <person name="Watson M."/>
            <person name="Adriaenssens E.M."/>
            <person name="Foster-Nyarko E."/>
            <person name="Jarju S."/>
            <person name="Secka A."/>
            <person name="Antonio M."/>
            <person name="Oren A."/>
            <person name="Chaudhuri R.R."/>
            <person name="La Ragione R."/>
            <person name="Hildebrand F."/>
            <person name="Pallen M.J."/>
        </authorList>
    </citation>
    <scope>NUCLEOTIDE SEQUENCE</scope>
    <source>
        <strain evidence="3">23274</strain>
    </source>
</reference>
<protein>
    <submittedName>
        <fullName evidence="3">D-alanyl-D-alanine carboxypeptidase/D-alanyl-D-alanine-endopeptidase</fullName>
        <ecNumber evidence="3">3.4.16.4</ecNumber>
    </submittedName>
</protein>
<keyword evidence="2 3" id="KW-0378">Hydrolase</keyword>
<dbReference type="InterPro" id="IPR012338">
    <property type="entry name" value="Beta-lactam/transpept-like"/>
</dbReference>
<dbReference type="Gene3D" id="3.50.80.20">
    <property type="entry name" value="D-Ala-D-Ala carboxypeptidase C, peptidase S13"/>
    <property type="match status" value="1"/>
</dbReference>
<organism evidence="3 4">
    <name type="scientific">Candidatus Odoribacter faecigallinarum</name>
    <dbReference type="NCBI Taxonomy" id="2838706"/>
    <lineage>
        <taxon>Bacteria</taxon>
        <taxon>Pseudomonadati</taxon>
        <taxon>Bacteroidota</taxon>
        <taxon>Bacteroidia</taxon>
        <taxon>Bacteroidales</taxon>
        <taxon>Odoribacteraceae</taxon>
        <taxon>Odoribacter</taxon>
    </lineage>
</organism>
<keyword evidence="3" id="KW-0121">Carboxypeptidase</keyword>
<dbReference type="Gene3D" id="3.40.710.10">
    <property type="entry name" value="DD-peptidase/beta-lactamase superfamily"/>
    <property type="match status" value="1"/>
</dbReference>
<dbReference type="InterPro" id="IPR000667">
    <property type="entry name" value="Peptidase_S13"/>
</dbReference>
<proteinExistence type="inferred from homology"/>
<dbReference type="EC" id="3.4.16.4" evidence="3"/>
<keyword evidence="3" id="KW-0645">Protease</keyword>
<name>A0A9D1V0C4_9BACT</name>
<dbReference type="GO" id="GO:0009002">
    <property type="term" value="F:serine-type D-Ala-D-Ala carboxypeptidase activity"/>
    <property type="evidence" value="ECO:0007669"/>
    <property type="project" value="UniProtKB-EC"/>
</dbReference>
<dbReference type="GO" id="GO:0006508">
    <property type="term" value="P:proteolysis"/>
    <property type="evidence" value="ECO:0007669"/>
    <property type="project" value="InterPro"/>
</dbReference>
<dbReference type="PANTHER" id="PTHR30023">
    <property type="entry name" value="D-ALANYL-D-ALANINE CARBOXYPEPTIDASE"/>
    <property type="match status" value="1"/>
</dbReference>
<comment type="caution">
    <text evidence="3">The sequence shown here is derived from an EMBL/GenBank/DDBJ whole genome shotgun (WGS) entry which is preliminary data.</text>
</comment>
<accession>A0A9D1V0C4</accession>
<sequence length="442" mass="47802">MLAAQPQSALQELLGTKGLEHAIVGISIKQVTDGKELVGHNARISMTPASVAKLLPTWFSLQEKGADYRYQTKVCYTGTICNGTLAGNIVIESGGDPTCNSRYFPRHDLLADIVEKLQEQGVREINGQIIVEGAKAGTAIPGSWVWEDISNYYGALYLPFNYRDNTYTLNFQTGATGSPTKLLSVTPELPGIKFQNETIAQGNKEDAWIYGGPYSSVLSIQGTLPINRSSVKIKGAMHYPAVAFMQELKKMLVQNGIRINNENCADTNRIEFLCHHSPSLKEIVFHTNKVSVNLFAEALGSLIETGGSSWSEKVSSLLSEIGIDSQGIVLEDACGLSPKDVLPPQVLTDLLVYIAKQGNADFVSSLPEAGKDGGLLGYCYSSPELKNKMKAKTGSMSGVRALAGYLTAADGTQLAFTIIVNHYTCTVSQLQKAIGKFLSFFI</sequence>
<evidence type="ECO:0000256" key="2">
    <source>
        <dbReference type="ARBA" id="ARBA00022801"/>
    </source>
</evidence>
<dbReference type="PRINTS" id="PR00922">
    <property type="entry name" value="DADACBPTASE3"/>
</dbReference>
<dbReference type="AlphaFoldDB" id="A0A9D1V0C4"/>
<evidence type="ECO:0000256" key="1">
    <source>
        <dbReference type="ARBA" id="ARBA00006096"/>
    </source>
</evidence>
<evidence type="ECO:0000313" key="4">
    <source>
        <dbReference type="Proteomes" id="UP000824202"/>
    </source>
</evidence>
<reference evidence="3" key="2">
    <citation type="submission" date="2021-04" db="EMBL/GenBank/DDBJ databases">
        <authorList>
            <person name="Gilroy R."/>
        </authorList>
    </citation>
    <scope>NUCLEOTIDE SEQUENCE</scope>
    <source>
        <strain evidence="3">23274</strain>
    </source>
</reference>
<dbReference type="SUPFAM" id="SSF56601">
    <property type="entry name" value="beta-lactamase/transpeptidase-like"/>
    <property type="match status" value="1"/>
</dbReference>
<dbReference type="Proteomes" id="UP000824202">
    <property type="component" value="Unassembled WGS sequence"/>
</dbReference>